<feature type="domain" description="MATH" evidence="3">
    <location>
        <begin position="27"/>
        <end position="154"/>
    </location>
</feature>
<feature type="compositionally biased region" description="Polar residues" evidence="1">
    <location>
        <begin position="488"/>
        <end position="507"/>
    </location>
</feature>
<feature type="compositionally biased region" description="Low complexity" evidence="1">
    <location>
        <begin position="526"/>
        <end position="582"/>
    </location>
</feature>
<dbReference type="InterPro" id="IPR008974">
    <property type="entry name" value="TRAF-like"/>
</dbReference>
<protein>
    <recommendedName>
        <fullName evidence="6">BTB domain-containing protein</fullName>
    </recommendedName>
</protein>
<gene>
    <name evidence="4" type="ORF">L211DRAFT_849492</name>
</gene>
<dbReference type="STRING" id="1051890.A0A3N4LQE1"/>
<dbReference type="SUPFAM" id="SSF54695">
    <property type="entry name" value="POZ domain"/>
    <property type="match status" value="1"/>
</dbReference>
<dbReference type="OrthoDB" id="6359816at2759"/>
<dbReference type="InterPro" id="IPR011333">
    <property type="entry name" value="SKP1/BTB/POZ_sf"/>
</dbReference>
<feature type="domain" description="BTB" evidence="2">
    <location>
        <begin position="220"/>
        <end position="289"/>
    </location>
</feature>
<dbReference type="PANTHER" id="PTHR47843">
    <property type="entry name" value="BTB DOMAIN-CONTAINING PROTEIN-RELATED"/>
    <property type="match status" value="1"/>
</dbReference>
<dbReference type="AlphaFoldDB" id="A0A3N4LQE1"/>
<dbReference type="CDD" id="cd00121">
    <property type="entry name" value="MATH"/>
    <property type="match status" value="1"/>
</dbReference>
<evidence type="ECO:0000259" key="3">
    <source>
        <dbReference type="PROSITE" id="PS50144"/>
    </source>
</evidence>
<feature type="region of interest" description="Disordered" evidence="1">
    <location>
        <begin position="488"/>
        <end position="680"/>
    </location>
</feature>
<feature type="compositionally biased region" description="Low complexity" evidence="1">
    <location>
        <begin position="322"/>
        <end position="342"/>
    </location>
</feature>
<dbReference type="InParanoid" id="A0A3N4LQE1"/>
<dbReference type="Proteomes" id="UP000267821">
    <property type="component" value="Unassembled WGS sequence"/>
</dbReference>
<dbReference type="SMART" id="SM00225">
    <property type="entry name" value="BTB"/>
    <property type="match status" value="1"/>
</dbReference>
<dbReference type="Gene3D" id="3.30.710.10">
    <property type="entry name" value="Potassium Channel Kv1.1, Chain A"/>
    <property type="match status" value="1"/>
</dbReference>
<evidence type="ECO:0000256" key="1">
    <source>
        <dbReference type="SAM" id="MobiDB-lite"/>
    </source>
</evidence>
<reference evidence="4 5" key="1">
    <citation type="journal article" date="2018" name="Nat. Ecol. Evol.">
        <title>Pezizomycetes genomes reveal the molecular basis of ectomycorrhizal truffle lifestyle.</title>
        <authorList>
            <person name="Murat C."/>
            <person name="Payen T."/>
            <person name="Noel B."/>
            <person name="Kuo A."/>
            <person name="Morin E."/>
            <person name="Chen J."/>
            <person name="Kohler A."/>
            <person name="Krizsan K."/>
            <person name="Balestrini R."/>
            <person name="Da Silva C."/>
            <person name="Montanini B."/>
            <person name="Hainaut M."/>
            <person name="Levati E."/>
            <person name="Barry K.W."/>
            <person name="Belfiori B."/>
            <person name="Cichocki N."/>
            <person name="Clum A."/>
            <person name="Dockter R.B."/>
            <person name="Fauchery L."/>
            <person name="Guy J."/>
            <person name="Iotti M."/>
            <person name="Le Tacon F."/>
            <person name="Lindquist E.A."/>
            <person name="Lipzen A."/>
            <person name="Malagnac F."/>
            <person name="Mello A."/>
            <person name="Molinier V."/>
            <person name="Miyauchi S."/>
            <person name="Poulain J."/>
            <person name="Riccioni C."/>
            <person name="Rubini A."/>
            <person name="Sitrit Y."/>
            <person name="Splivallo R."/>
            <person name="Traeger S."/>
            <person name="Wang M."/>
            <person name="Zifcakova L."/>
            <person name="Wipf D."/>
            <person name="Zambonelli A."/>
            <person name="Paolocci F."/>
            <person name="Nowrousian M."/>
            <person name="Ottonello S."/>
            <person name="Baldrian P."/>
            <person name="Spatafora J.W."/>
            <person name="Henrissat B."/>
            <person name="Nagy L.G."/>
            <person name="Aury J.M."/>
            <person name="Wincker P."/>
            <person name="Grigoriev I.V."/>
            <person name="Bonfante P."/>
            <person name="Martin F.M."/>
        </authorList>
    </citation>
    <scope>NUCLEOTIDE SEQUENCE [LARGE SCALE GENOMIC DNA]</scope>
    <source>
        <strain evidence="4 5">ATCC MYA-4762</strain>
    </source>
</reference>
<proteinExistence type="predicted"/>
<feature type="compositionally biased region" description="Polar residues" evidence="1">
    <location>
        <begin position="660"/>
        <end position="673"/>
    </location>
</feature>
<dbReference type="SUPFAM" id="SSF49599">
    <property type="entry name" value="TRAF domain-like"/>
    <property type="match status" value="1"/>
</dbReference>
<evidence type="ECO:0000313" key="4">
    <source>
        <dbReference type="EMBL" id="RPB23888.1"/>
    </source>
</evidence>
<evidence type="ECO:0000313" key="5">
    <source>
        <dbReference type="Proteomes" id="UP000267821"/>
    </source>
</evidence>
<evidence type="ECO:0000259" key="2">
    <source>
        <dbReference type="PROSITE" id="PS50097"/>
    </source>
</evidence>
<organism evidence="4 5">
    <name type="scientific">Terfezia boudieri ATCC MYA-4762</name>
    <dbReference type="NCBI Taxonomy" id="1051890"/>
    <lineage>
        <taxon>Eukaryota</taxon>
        <taxon>Fungi</taxon>
        <taxon>Dikarya</taxon>
        <taxon>Ascomycota</taxon>
        <taxon>Pezizomycotina</taxon>
        <taxon>Pezizomycetes</taxon>
        <taxon>Pezizales</taxon>
        <taxon>Pezizaceae</taxon>
        <taxon>Terfezia</taxon>
    </lineage>
</organism>
<dbReference type="PROSITE" id="PS50144">
    <property type="entry name" value="MATH"/>
    <property type="match status" value="1"/>
</dbReference>
<dbReference type="InterPro" id="IPR002083">
    <property type="entry name" value="MATH/TRAF_dom"/>
</dbReference>
<dbReference type="PANTHER" id="PTHR47843:SF2">
    <property type="entry name" value="BTB DOMAIN-CONTAINING PROTEIN"/>
    <property type="match status" value="1"/>
</dbReference>
<sequence>MSAPTAIHVPLEPMTLEIHPVSSSHVSWVYKWSNVDLSSKVESFSPDFGHANGWAWRLLLQHHTNPDGNRVYSLFLYVVLTDTELCEPTWTRKIRVMQFQILNSEGRRLKDKSTIALFNEHQLTWGFPGLIDNTHLLRDSVVASNKKVDIICRLRYLPEFEKIRRPLSPPVTGVYGRSFDNTTPEMTDHNAAAKVFDPRAVVVDSVGSSLRTLVNNSLFSDIQIVVGPQEQRFHGHKAILAARSVWFESALNPLYREAHEGIIRLPEEDPKIFEMLFEFLYTGDYPLAMIPTLGLLAPPTPASGSPIPKIQTIKTERRPNVSNGNSTSSTPSPTPGMHHPPNGFGYTYEDEESRDRDIDELDETRFQLYLMADKYGVSQLKCLVRVHLTNELLDPASGVQQGPRLLKLIRFAFEELPEAVTGSTHEFSSANALECPTGISTLSSVTGARLRDSGLGEDLIGDGGLADRVVSPGVPGFDRVYARGSTQFSTNSPAANSAPVSNPQPDGSNAARVLSSVFAPPPPPSVVSLPIGNGNPNGNNRINGNLNRAMSNSSTNNNRNGSGAQGIQSNSSTPGPSTQTGTISGGGVGLFGNGGPSTITPTMASTMTSFMSSGSTIIPSMSPSPIPGRNELVHTRDTPSRIADRDTRRTGSGFGFRGGWQSSASNISSTTAGLGSRQGRYGRDNETALLREAIVTFVAKMFPAVRRIPGFEDMMKEGGDMGGFATEVMDRMFSHRV</sequence>
<accession>A0A3N4LQE1</accession>
<feature type="compositionally biased region" description="Low complexity" evidence="1">
    <location>
        <begin position="600"/>
        <end position="623"/>
    </location>
</feature>
<dbReference type="PROSITE" id="PS50097">
    <property type="entry name" value="BTB"/>
    <property type="match status" value="1"/>
</dbReference>
<feature type="compositionally biased region" description="Basic and acidic residues" evidence="1">
    <location>
        <begin position="631"/>
        <end position="649"/>
    </location>
</feature>
<feature type="region of interest" description="Disordered" evidence="1">
    <location>
        <begin position="313"/>
        <end position="352"/>
    </location>
</feature>
<dbReference type="Pfam" id="PF00651">
    <property type="entry name" value="BTB"/>
    <property type="match status" value="1"/>
</dbReference>
<dbReference type="CDD" id="cd18186">
    <property type="entry name" value="BTB_POZ_ZBTB_KLHL-like"/>
    <property type="match status" value="1"/>
</dbReference>
<dbReference type="Gene3D" id="2.60.210.10">
    <property type="entry name" value="Apoptosis, Tumor Necrosis Factor Receptor Associated Protein 2, Chain A"/>
    <property type="match status" value="1"/>
</dbReference>
<keyword evidence="5" id="KW-1185">Reference proteome</keyword>
<evidence type="ECO:0008006" key="6">
    <source>
        <dbReference type="Google" id="ProtNLM"/>
    </source>
</evidence>
<feature type="compositionally biased region" description="Gly residues" evidence="1">
    <location>
        <begin position="583"/>
        <end position="595"/>
    </location>
</feature>
<dbReference type="InterPro" id="IPR000210">
    <property type="entry name" value="BTB/POZ_dom"/>
</dbReference>
<name>A0A3N4LQE1_9PEZI</name>
<dbReference type="EMBL" id="ML121544">
    <property type="protein sequence ID" value="RPB23888.1"/>
    <property type="molecule type" value="Genomic_DNA"/>
</dbReference>